<dbReference type="PANTHER" id="PTHR43798:SF33">
    <property type="entry name" value="HYDROLASE, PUTATIVE (AFU_ORTHOLOGUE AFUA_2G14860)-RELATED"/>
    <property type="match status" value="1"/>
</dbReference>
<dbReference type="SUPFAM" id="SSF53474">
    <property type="entry name" value="alpha/beta-Hydrolases"/>
    <property type="match status" value="1"/>
</dbReference>
<feature type="domain" description="Serine aminopeptidase S33" evidence="1">
    <location>
        <begin position="74"/>
        <end position="282"/>
    </location>
</feature>
<organism evidence="2 3">
    <name type="scientific">Gynuella sunshinyii YC6258</name>
    <dbReference type="NCBI Taxonomy" id="1445510"/>
    <lineage>
        <taxon>Bacteria</taxon>
        <taxon>Pseudomonadati</taxon>
        <taxon>Pseudomonadota</taxon>
        <taxon>Gammaproteobacteria</taxon>
        <taxon>Oceanospirillales</taxon>
        <taxon>Saccharospirillaceae</taxon>
        <taxon>Gynuella</taxon>
    </lineage>
</organism>
<sequence>MIALVCLGVLVLLFLIGPRPQIDTAARKVSPEIPEQLSALPEWLRKKESDLGNVVPGAEKQIVWANPEQPAQTDIAVLYLHGFSASRQEIAPVPELVAKALNANIYLTRLPGHGRGTEVMTNATANDWLEGAWESWQIVSKLGRKVVVISVSTGAPLNVWLMQTQPGVQEKTVASIYVSPNFAVNNKASSMLAWPWSKHWVPWVLGREYSWEPKDELQAKYWTTRYGVKVLSQLQVLLNWAAKQDYSSIKVPLLLINNDKDKVVDPKAADRVYAAWGGYKQHVEILAPGDANSHVIIGDIMHPENNDAAVKSMLTFLEKVQNSSQ</sequence>
<protein>
    <submittedName>
        <fullName evidence="2">Esterase/lipase</fullName>
    </submittedName>
</protein>
<name>A0A0C5VSR2_9GAMM</name>
<dbReference type="AlphaFoldDB" id="A0A0C5VSR2"/>
<accession>A0A0C5VSR2</accession>
<evidence type="ECO:0000313" key="3">
    <source>
        <dbReference type="Proteomes" id="UP000032266"/>
    </source>
</evidence>
<evidence type="ECO:0000259" key="1">
    <source>
        <dbReference type="Pfam" id="PF12146"/>
    </source>
</evidence>
<dbReference type="Gene3D" id="3.40.50.1820">
    <property type="entry name" value="alpha/beta hydrolase"/>
    <property type="match status" value="1"/>
</dbReference>
<dbReference type="PANTHER" id="PTHR43798">
    <property type="entry name" value="MONOACYLGLYCEROL LIPASE"/>
    <property type="match status" value="1"/>
</dbReference>
<keyword evidence="3" id="KW-1185">Reference proteome</keyword>
<evidence type="ECO:0000313" key="2">
    <source>
        <dbReference type="EMBL" id="AJQ96378.1"/>
    </source>
</evidence>
<dbReference type="InterPro" id="IPR029058">
    <property type="entry name" value="AB_hydrolase_fold"/>
</dbReference>
<dbReference type="InterPro" id="IPR050266">
    <property type="entry name" value="AB_hydrolase_sf"/>
</dbReference>
<dbReference type="STRING" id="1445510.YC6258_04346"/>
<reference evidence="2 3" key="1">
    <citation type="submission" date="2014-01" db="EMBL/GenBank/DDBJ databases">
        <title>Full genme sequencing of cellulolytic bacterium Gynuella sunshinyii YC6258T gen. nov., sp. nov.</title>
        <authorList>
            <person name="Khan H."/>
            <person name="Chung E.J."/>
            <person name="Chung Y.R."/>
        </authorList>
    </citation>
    <scope>NUCLEOTIDE SEQUENCE [LARGE SCALE GENOMIC DNA]</scope>
    <source>
        <strain evidence="2 3">YC6258</strain>
    </source>
</reference>
<dbReference type="Pfam" id="PF12146">
    <property type="entry name" value="Hydrolase_4"/>
    <property type="match status" value="1"/>
</dbReference>
<dbReference type="KEGG" id="gsn:YC6258_04346"/>
<dbReference type="InterPro" id="IPR022742">
    <property type="entry name" value="Hydrolase_4"/>
</dbReference>
<dbReference type="Proteomes" id="UP000032266">
    <property type="component" value="Chromosome"/>
</dbReference>
<proteinExistence type="predicted"/>
<dbReference type="HOGENOM" id="CLU_070536_0_0_6"/>
<dbReference type="EMBL" id="CP007142">
    <property type="protein sequence ID" value="AJQ96378.1"/>
    <property type="molecule type" value="Genomic_DNA"/>
</dbReference>
<gene>
    <name evidence="2" type="ORF">YC6258_04346</name>
</gene>
<dbReference type="GO" id="GO:0016020">
    <property type="term" value="C:membrane"/>
    <property type="evidence" value="ECO:0007669"/>
    <property type="project" value="TreeGrafter"/>
</dbReference>